<comment type="caution">
    <text evidence="2">The sequence shown here is derived from an EMBL/GenBank/DDBJ whole genome shotgun (WGS) entry which is preliminary data.</text>
</comment>
<accession>A0A9P7FQ02</accession>
<proteinExistence type="predicted"/>
<dbReference type="Proteomes" id="UP000717328">
    <property type="component" value="Unassembled WGS sequence"/>
</dbReference>
<evidence type="ECO:0000313" key="3">
    <source>
        <dbReference type="Proteomes" id="UP000717328"/>
    </source>
</evidence>
<feature type="compositionally biased region" description="Polar residues" evidence="1">
    <location>
        <begin position="1"/>
        <end position="10"/>
    </location>
</feature>
<keyword evidence="3" id="KW-1185">Reference proteome</keyword>
<feature type="region of interest" description="Disordered" evidence="1">
    <location>
        <begin position="1"/>
        <end position="38"/>
    </location>
</feature>
<name>A0A9P7FQ02_9AGAR</name>
<protein>
    <submittedName>
        <fullName evidence="2">Uncharacterized protein</fullName>
    </submittedName>
</protein>
<organism evidence="2 3">
    <name type="scientific">Sphagnurus paluster</name>
    <dbReference type="NCBI Taxonomy" id="117069"/>
    <lineage>
        <taxon>Eukaryota</taxon>
        <taxon>Fungi</taxon>
        <taxon>Dikarya</taxon>
        <taxon>Basidiomycota</taxon>
        <taxon>Agaricomycotina</taxon>
        <taxon>Agaricomycetes</taxon>
        <taxon>Agaricomycetidae</taxon>
        <taxon>Agaricales</taxon>
        <taxon>Tricholomatineae</taxon>
        <taxon>Lyophyllaceae</taxon>
        <taxon>Sphagnurus</taxon>
    </lineage>
</organism>
<reference evidence="2" key="2">
    <citation type="submission" date="2021-10" db="EMBL/GenBank/DDBJ databases">
        <title>Phylogenomics reveals ancestral predisposition of the termite-cultivated fungus Termitomyces towards a domesticated lifestyle.</title>
        <authorList>
            <person name="Auxier B."/>
            <person name="Grum-Grzhimaylo A."/>
            <person name="Cardenas M.E."/>
            <person name="Lodge J.D."/>
            <person name="Laessoe T."/>
            <person name="Pedersen O."/>
            <person name="Smith M.E."/>
            <person name="Kuyper T.W."/>
            <person name="Franco-Molano E.A."/>
            <person name="Baroni T.J."/>
            <person name="Aanen D.K."/>
        </authorList>
    </citation>
    <scope>NUCLEOTIDE SEQUENCE</scope>
    <source>
        <strain evidence="2">D49</strain>
    </source>
</reference>
<dbReference type="EMBL" id="JABCKI010005965">
    <property type="protein sequence ID" value="KAG5636189.1"/>
    <property type="molecule type" value="Genomic_DNA"/>
</dbReference>
<reference evidence="2" key="1">
    <citation type="submission" date="2021-02" db="EMBL/GenBank/DDBJ databases">
        <authorList>
            <person name="Nieuwenhuis M."/>
            <person name="Van De Peppel L.J.J."/>
        </authorList>
    </citation>
    <scope>NUCLEOTIDE SEQUENCE</scope>
    <source>
        <strain evidence="2">D49</strain>
    </source>
</reference>
<evidence type="ECO:0000313" key="2">
    <source>
        <dbReference type="EMBL" id="KAG5636189.1"/>
    </source>
</evidence>
<gene>
    <name evidence="2" type="ORF">H0H81_008895</name>
</gene>
<dbReference type="AlphaFoldDB" id="A0A9P7FQ02"/>
<evidence type="ECO:0000256" key="1">
    <source>
        <dbReference type="SAM" id="MobiDB-lite"/>
    </source>
</evidence>
<sequence>MSETDTLSENSLDDLGPIYIFPNPATSAPPSPTSLTDLSEATEFTPSIRSLTLQLPSGRDRRPTSSMFSPFTPLSPVDWESFELDLKTWMRQSPARRIPLETVPGHSKSKAEQVLIDRRTPDVMPTYPIDLSPVISDDHMHRDLENPHRRTPNIPLLSFFISLLSIDDSTARLLSHSSDPLLFESGSLSEKVDTEPHGIERLFIQRKEVHKIREALANFEVEVGPSQLSLPTFPIYGLWNAVAVLVTSGGKALRGALR</sequence>